<accession>A0A5P8WFV5</accession>
<evidence type="ECO:0000313" key="1">
    <source>
        <dbReference type="EMBL" id="QFS51564.1"/>
    </source>
</evidence>
<dbReference type="KEGG" id="nsh:GXM_09058"/>
<dbReference type="AlphaFoldDB" id="A0A5P8WFV5"/>
<dbReference type="RefSeq" id="WP_194198877.1">
    <property type="nucleotide sequence ID" value="NZ_CP045227.1"/>
</dbReference>
<evidence type="ECO:0000313" key="2">
    <source>
        <dbReference type="Proteomes" id="UP000326678"/>
    </source>
</evidence>
<dbReference type="EMBL" id="CP045227">
    <property type="protein sequence ID" value="QFS51564.1"/>
    <property type="molecule type" value="Genomic_DNA"/>
</dbReference>
<name>A0A5P8WFV5_9NOSO</name>
<dbReference type="Proteomes" id="UP000326678">
    <property type="component" value="Chromosome Gxm2"/>
</dbReference>
<organism evidence="1 2">
    <name type="scientific">Nostoc sphaeroides CCNUC1</name>
    <dbReference type="NCBI Taxonomy" id="2653204"/>
    <lineage>
        <taxon>Bacteria</taxon>
        <taxon>Bacillati</taxon>
        <taxon>Cyanobacteriota</taxon>
        <taxon>Cyanophyceae</taxon>
        <taxon>Nostocales</taxon>
        <taxon>Nostocaceae</taxon>
        <taxon>Nostoc</taxon>
    </lineage>
</organism>
<keyword evidence="2" id="KW-1185">Reference proteome</keyword>
<gene>
    <name evidence="1" type="ORF">GXM_09058</name>
</gene>
<reference evidence="1 2" key="1">
    <citation type="submission" date="2019-10" db="EMBL/GenBank/DDBJ databases">
        <title>Genomic and transcriptomic insights into the perfect genentic adaptation of a filamentous nitrogen-fixing cyanobacterium to rice fields.</title>
        <authorList>
            <person name="Chen Z."/>
        </authorList>
    </citation>
    <scope>NUCLEOTIDE SEQUENCE [LARGE SCALE GENOMIC DNA]</scope>
    <source>
        <strain evidence="1">CCNUC1</strain>
    </source>
</reference>
<protein>
    <submittedName>
        <fullName evidence="1">Uncharacterized protein</fullName>
    </submittedName>
</protein>
<sequence>MQNISAENAKKRGAFKERFETGDSVQSIEESFSLNIDREDWRLEIKEKQIDSFWYKPSRKVGGINLKDATHSRFPRRYRQSKIREAASKSGCSQFSYLQDATHSRFPRRYRQSTIV</sequence>
<proteinExistence type="predicted"/>